<sequence>MELNDFTLGQYVHDNSDYINKTAILSLGHFNVEQPGIEYAASYFDDILDENVSFVGIIIIIIYDYKSLYY</sequence>
<reference evidence="3 4" key="1">
    <citation type="journal article" date="2019" name="Syst. Appl. Microbiol.">
        <title>Polyphasic characterization of two novel Lactobacillus spp. isolated from blown salami packages: Description of Lactobacillus halodurans sp. nov. and Lactobacillus salsicarnum sp. nov.</title>
        <authorList>
            <person name="Schuster J.A."/>
            <person name="Klingl A."/>
            <person name="Vogel R.F."/>
            <person name="Ehrmann M.A."/>
        </authorList>
    </citation>
    <scope>NUCLEOTIDE SEQUENCE [LARGE SCALE GENOMIC DNA]</scope>
    <source>
        <strain evidence="2 3">TMW 1.1920</strain>
        <strain evidence="1 4">TMW 1.2172</strain>
    </source>
</reference>
<evidence type="ECO:0000313" key="1">
    <source>
        <dbReference type="EMBL" id="MQS76726.1"/>
    </source>
</evidence>
<name>A0A5P0ZZE5_9LACO</name>
<dbReference type="EMBL" id="VDFP01000024">
    <property type="protein sequence ID" value="MQS76726.1"/>
    <property type="molecule type" value="Genomic_DNA"/>
</dbReference>
<comment type="caution">
    <text evidence="2">The sequence shown here is derived from an EMBL/GenBank/DDBJ whole genome shotgun (WGS) entry which is preliminary data.</text>
</comment>
<dbReference type="AlphaFoldDB" id="A0A5P0ZZE5"/>
<evidence type="ECO:0000313" key="3">
    <source>
        <dbReference type="Proteomes" id="UP000371423"/>
    </source>
</evidence>
<keyword evidence="3" id="KW-1185">Reference proteome</keyword>
<organism evidence="2 3">
    <name type="scientific">Companilactobacillus halodurans</name>
    <dbReference type="NCBI Taxonomy" id="2584183"/>
    <lineage>
        <taxon>Bacteria</taxon>
        <taxon>Bacillati</taxon>
        <taxon>Bacillota</taxon>
        <taxon>Bacilli</taxon>
        <taxon>Lactobacillales</taxon>
        <taxon>Lactobacillaceae</taxon>
        <taxon>Companilactobacillus</taxon>
    </lineage>
</organism>
<dbReference type="OrthoDB" id="1116574at2"/>
<accession>A0A5P0ZZE5</accession>
<gene>
    <name evidence="2" type="ORF">FHL05_11245</name>
    <name evidence="1" type="ORF">FHL06_10125</name>
</gene>
<dbReference type="EMBL" id="VDFO01000051">
    <property type="protein sequence ID" value="MQS98429.1"/>
    <property type="molecule type" value="Genomic_DNA"/>
</dbReference>
<proteinExistence type="predicted"/>
<evidence type="ECO:0000313" key="2">
    <source>
        <dbReference type="EMBL" id="MQS98429.1"/>
    </source>
</evidence>
<dbReference type="RefSeq" id="WP_153386306.1">
    <property type="nucleotide sequence ID" value="NZ_VDFO01000051.1"/>
</dbReference>
<dbReference type="Proteomes" id="UP000371423">
    <property type="component" value="Unassembled WGS sequence"/>
</dbReference>
<evidence type="ECO:0000313" key="4">
    <source>
        <dbReference type="Proteomes" id="UP000414364"/>
    </source>
</evidence>
<protein>
    <submittedName>
        <fullName evidence="2">Uncharacterized protein</fullName>
    </submittedName>
</protein>
<dbReference type="Proteomes" id="UP000414364">
    <property type="component" value="Unassembled WGS sequence"/>
</dbReference>